<keyword evidence="2" id="KW-0238">DNA-binding</keyword>
<dbReference type="EMBL" id="LNYN01000014">
    <property type="protein sequence ID" value="KTD35485.1"/>
    <property type="molecule type" value="Genomic_DNA"/>
</dbReference>
<dbReference type="Proteomes" id="UP000254040">
    <property type="component" value="Unassembled WGS sequence"/>
</dbReference>
<name>A0A378JTT9_9GAMM</name>
<dbReference type="SUPFAM" id="SSF47413">
    <property type="entry name" value="lambda repressor-like DNA-binding domains"/>
    <property type="match status" value="1"/>
</dbReference>
<dbReference type="RefSeq" id="WP_028383958.1">
    <property type="nucleotide sequence ID" value="NZ_CAAAJG010000005.1"/>
</dbReference>
<dbReference type="OrthoDB" id="9791537at2"/>
<dbReference type="AlphaFoldDB" id="A0A378JTT9"/>
<dbReference type="InterPro" id="IPR010982">
    <property type="entry name" value="Lambda_DNA-bd_dom_sf"/>
</dbReference>
<keyword evidence="7" id="KW-1185">Reference proteome</keyword>
<keyword evidence="1" id="KW-0805">Transcription regulation</keyword>
<evidence type="ECO:0000313" key="8">
    <source>
        <dbReference type="Proteomes" id="UP000254040"/>
    </source>
</evidence>
<dbReference type="Pfam" id="PF01381">
    <property type="entry name" value="HTH_3"/>
    <property type="match status" value="1"/>
</dbReference>
<evidence type="ECO:0000256" key="1">
    <source>
        <dbReference type="ARBA" id="ARBA00023015"/>
    </source>
</evidence>
<dbReference type="PANTHER" id="PTHR40661:SF3">
    <property type="entry name" value="FELS-1 PROPHAGE TRANSCRIPTIONAL REGULATOR"/>
    <property type="match status" value="1"/>
</dbReference>
<dbReference type="PROSITE" id="PS50943">
    <property type="entry name" value="HTH_CROC1"/>
    <property type="match status" value="1"/>
</dbReference>
<dbReference type="EMBL" id="UGOG01000001">
    <property type="protein sequence ID" value="STX62073.1"/>
    <property type="molecule type" value="Genomic_DNA"/>
</dbReference>
<reference evidence="5 7" key="1">
    <citation type="submission" date="2015-11" db="EMBL/GenBank/DDBJ databases">
        <title>Genomic analysis of 38 Legionella species identifies large and diverse effector repertoires.</title>
        <authorList>
            <person name="Burstein D."/>
            <person name="Amaro F."/>
            <person name="Zusman T."/>
            <person name="Lifshitz Z."/>
            <person name="Cohen O."/>
            <person name="Gilbert J.A."/>
            <person name="Pupko T."/>
            <person name="Shuman H.A."/>
            <person name="Segal G."/>
        </authorList>
    </citation>
    <scope>NUCLEOTIDE SEQUENCE [LARGE SCALE GENOMIC DNA]</scope>
    <source>
        <strain evidence="5 7">ATCC 43877</strain>
    </source>
</reference>
<dbReference type="SUPFAM" id="SSF51306">
    <property type="entry name" value="LexA/Signal peptidase"/>
    <property type="match status" value="1"/>
</dbReference>
<dbReference type="CDD" id="cd00093">
    <property type="entry name" value="HTH_XRE"/>
    <property type="match status" value="1"/>
</dbReference>
<evidence type="ECO:0000256" key="3">
    <source>
        <dbReference type="ARBA" id="ARBA00023163"/>
    </source>
</evidence>
<protein>
    <submittedName>
        <fullName evidence="6">Phage repressor</fullName>
    </submittedName>
</protein>
<evidence type="ECO:0000256" key="2">
    <source>
        <dbReference type="ARBA" id="ARBA00023125"/>
    </source>
</evidence>
<dbReference type="InterPro" id="IPR015927">
    <property type="entry name" value="Peptidase_S24_S26A/B/C"/>
</dbReference>
<dbReference type="InterPro" id="IPR036286">
    <property type="entry name" value="LexA/Signal_pep-like_sf"/>
</dbReference>
<gene>
    <name evidence="6" type="primary">prpA</name>
    <name evidence="5" type="ORF">Lmor_0932</name>
    <name evidence="6" type="ORF">NCTC12239_00991</name>
</gene>
<dbReference type="InterPro" id="IPR039418">
    <property type="entry name" value="LexA-like"/>
</dbReference>
<dbReference type="InterPro" id="IPR001387">
    <property type="entry name" value="Cro/C1-type_HTH"/>
</dbReference>
<proteinExistence type="predicted"/>
<organism evidence="6 8">
    <name type="scientific">Legionella moravica</name>
    <dbReference type="NCBI Taxonomy" id="39962"/>
    <lineage>
        <taxon>Bacteria</taxon>
        <taxon>Pseudomonadati</taxon>
        <taxon>Pseudomonadota</taxon>
        <taxon>Gammaproteobacteria</taxon>
        <taxon>Legionellales</taxon>
        <taxon>Legionellaceae</taxon>
        <taxon>Legionella</taxon>
    </lineage>
</organism>
<dbReference type="SMART" id="SM00530">
    <property type="entry name" value="HTH_XRE"/>
    <property type="match status" value="1"/>
</dbReference>
<dbReference type="Pfam" id="PF00717">
    <property type="entry name" value="Peptidase_S24"/>
    <property type="match status" value="1"/>
</dbReference>
<evidence type="ECO:0000259" key="4">
    <source>
        <dbReference type="PROSITE" id="PS50943"/>
    </source>
</evidence>
<dbReference type="CDD" id="cd06529">
    <property type="entry name" value="S24_LexA-like"/>
    <property type="match status" value="1"/>
</dbReference>
<dbReference type="GO" id="GO:0003677">
    <property type="term" value="F:DNA binding"/>
    <property type="evidence" value="ECO:0007669"/>
    <property type="project" value="UniProtKB-KW"/>
</dbReference>
<reference evidence="6 8" key="2">
    <citation type="submission" date="2018-06" db="EMBL/GenBank/DDBJ databases">
        <authorList>
            <consortium name="Pathogen Informatics"/>
            <person name="Doyle S."/>
        </authorList>
    </citation>
    <scope>NUCLEOTIDE SEQUENCE [LARGE SCALE GENOMIC DNA]</scope>
    <source>
        <strain evidence="6 8">NCTC12239</strain>
    </source>
</reference>
<keyword evidence="3" id="KW-0804">Transcription</keyword>
<feature type="domain" description="HTH cro/C1-type" evidence="4">
    <location>
        <begin position="11"/>
        <end position="66"/>
    </location>
</feature>
<dbReference type="Gene3D" id="1.10.260.40">
    <property type="entry name" value="lambda repressor-like DNA-binding domains"/>
    <property type="match status" value="1"/>
</dbReference>
<dbReference type="Proteomes" id="UP000054985">
    <property type="component" value="Unassembled WGS sequence"/>
</dbReference>
<evidence type="ECO:0000313" key="5">
    <source>
        <dbReference type="EMBL" id="KTD35485.1"/>
    </source>
</evidence>
<dbReference type="STRING" id="39962.Lmor_0932"/>
<evidence type="ECO:0000313" key="7">
    <source>
        <dbReference type="Proteomes" id="UP000054985"/>
    </source>
</evidence>
<dbReference type="PANTHER" id="PTHR40661">
    <property type="match status" value="1"/>
</dbReference>
<evidence type="ECO:0000313" key="6">
    <source>
        <dbReference type="EMBL" id="STX62073.1"/>
    </source>
</evidence>
<dbReference type="Gene3D" id="2.10.109.10">
    <property type="entry name" value="Umud Fragment, subunit A"/>
    <property type="match status" value="1"/>
</dbReference>
<sequence length="227" mass="25786">MSIKEKIGQRIRLERTAKGLTRKALAELTDTLKVSRINNYERGERTPGPEEIKQLATALEVSPAFLMCLSDDKHGKLKKMPGLGVLIPILNYEQAIEPEVYIQQVKKEEYSEKVNLIPVSSSLSERLSENAFALEVKDESMAPEFKINDILIIEPTISPSPGDFVVVKSNSYDEVIIRKYKQLSVSKINHKFELIAHNSDWPNIQIDEDFEVKLIGIVMSLNRSIKY</sequence>
<accession>A0A378JTT9</accession>